<evidence type="ECO:0000313" key="11">
    <source>
        <dbReference type="Proteomes" id="UP000663889"/>
    </source>
</evidence>
<dbReference type="InterPro" id="IPR050196">
    <property type="entry name" value="Cytochrome_P450_Monoox"/>
</dbReference>
<dbReference type="GO" id="GO:0016705">
    <property type="term" value="F:oxidoreductase activity, acting on paired donors, with incorporation or reduction of molecular oxygen"/>
    <property type="evidence" value="ECO:0007669"/>
    <property type="project" value="InterPro"/>
</dbReference>
<evidence type="ECO:0000256" key="1">
    <source>
        <dbReference type="ARBA" id="ARBA00010617"/>
    </source>
</evidence>
<dbReference type="Pfam" id="PF00067">
    <property type="entry name" value="p450"/>
    <property type="match status" value="1"/>
</dbReference>
<dbReference type="GO" id="GO:0005506">
    <property type="term" value="F:iron ion binding"/>
    <property type="evidence" value="ECO:0007669"/>
    <property type="project" value="InterPro"/>
</dbReference>
<keyword evidence="6 8" id="KW-0503">Monooxygenase</keyword>
<dbReference type="InterPro" id="IPR001128">
    <property type="entry name" value="Cyt_P450"/>
</dbReference>
<dbReference type="GO" id="GO:0004497">
    <property type="term" value="F:monooxygenase activity"/>
    <property type="evidence" value="ECO:0007669"/>
    <property type="project" value="UniProtKB-KW"/>
</dbReference>
<comment type="caution">
    <text evidence="10">The sequence shown here is derived from an EMBL/GenBank/DDBJ whole genome shotgun (WGS) entry which is preliminary data.</text>
</comment>
<keyword evidence="2 7" id="KW-0349">Heme</keyword>
<feature type="transmembrane region" description="Helical" evidence="9">
    <location>
        <begin position="6"/>
        <end position="25"/>
    </location>
</feature>
<keyword evidence="4 8" id="KW-0560">Oxidoreductase</keyword>
<dbReference type="PANTHER" id="PTHR24291:SF50">
    <property type="entry name" value="BIFUNCTIONAL ALBAFLAVENONE MONOOXYGENASE_TERPENE SYNTHASE"/>
    <property type="match status" value="1"/>
</dbReference>
<evidence type="ECO:0000256" key="8">
    <source>
        <dbReference type="RuleBase" id="RU000461"/>
    </source>
</evidence>
<keyword evidence="9" id="KW-0812">Transmembrane</keyword>
<dbReference type="InterPro" id="IPR036396">
    <property type="entry name" value="Cyt_P450_sf"/>
</dbReference>
<evidence type="ECO:0000256" key="6">
    <source>
        <dbReference type="ARBA" id="ARBA00023033"/>
    </source>
</evidence>
<dbReference type="PROSITE" id="PS00086">
    <property type="entry name" value="CYTOCHROME_P450"/>
    <property type="match status" value="1"/>
</dbReference>
<keyword evidence="3 7" id="KW-0479">Metal-binding</keyword>
<dbReference type="SUPFAM" id="SSF48264">
    <property type="entry name" value="Cytochrome P450"/>
    <property type="match status" value="1"/>
</dbReference>
<dbReference type="InterPro" id="IPR002401">
    <property type="entry name" value="Cyt_P450_E_grp-I"/>
</dbReference>
<name>A0A814GSD2_9BILA</name>
<keyword evidence="9" id="KW-1133">Transmembrane helix</keyword>
<evidence type="ECO:0000256" key="7">
    <source>
        <dbReference type="PIRSR" id="PIRSR602401-1"/>
    </source>
</evidence>
<evidence type="ECO:0008006" key="12">
    <source>
        <dbReference type="Google" id="ProtNLM"/>
    </source>
</evidence>
<keyword evidence="9" id="KW-0472">Membrane</keyword>
<evidence type="ECO:0000256" key="5">
    <source>
        <dbReference type="ARBA" id="ARBA00023004"/>
    </source>
</evidence>
<keyword evidence="5 7" id="KW-0408">Iron</keyword>
<proteinExistence type="inferred from homology"/>
<dbReference type="AlphaFoldDB" id="A0A814GSD2"/>
<comment type="similarity">
    <text evidence="1 8">Belongs to the cytochrome P450 family.</text>
</comment>
<organism evidence="10 11">
    <name type="scientific">Rotaria sordida</name>
    <dbReference type="NCBI Taxonomy" id="392033"/>
    <lineage>
        <taxon>Eukaryota</taxon>
        <taxon>Metazoa</taxon>
        <taxon>Spiralia</taxon>
        <taxon>Gnathifera</taxon>
        <taxon>Rotifera</taxon>
        <taxon>Eurotatoria</taxon>
        <taxon>Bdelloidea</taxon>
        <taxon>Philodinida</taxon>
        <taxon>Philodinidae</taxon>
        <taxon>Rotaria</taxon>
    </lineage>
</organism>
<dbReference type="Gene3D" id="1.10.630.10">
    <property type="entry name" value="Cytochrome P450"/>
    <property type="match status" value="1"/>
</dbReference>
<comment type="cofactor">
    <cofactor evidence="7">
        <name>heme</name>
        <dbReference type="ChEBI" id="CHEBI:30413"/>
    </cofactor>
</comment>
<dbReference type="InterPro" id="IPR017972">
    <property type="entry name" value="Cyt_P450_CS"/>
</dbReference>
<evidence type="ECO:0000256" key="4">
    <source>
        <dbReference type="ARBA" id="ARBA00023002"/>
    </source>
</evidence>
<dbReference type="PANTHER" id="PTHR24291">
    <property type="entry name" value="CYTOCHROME P450 FAMILY 4"/>
    <property type="match status" value="1"/>
</dbReference>
<accession>A0A814GSD2</accession>
<gene>
    <name evidence="10" type="ORF">SEV965_LOCUS10743</name>
</gene>
<dbReference type="EMBL" id="CAJNOU010000447">
    <property type="protein sequence ID" value="CAF1000198.1"/>
    <property type="molecule type" value="Genomic_DNA"/>
</dbReference>
<dbReference type="GO" id="GO:0020037">
    <property type="term" value="F:heme binding"/>
    <property type="evidence" value="ECO:0007669"/>
    <property type="project" value="InterPro"/>
</dbReference>
<reference evidence="10" key="1">
    <citation type="submission" date="2021-02" db="EMBL/GenBank/DDBJ databases">
        <authorList>
            <person name="Nowell W R."/>
        </authorList>
    </citation>
    <scope>NUCLEOTIDE SEQUENCE</scope>
</reference>
<dbReference type="PRINTS" id="PR00385">
    <property type="entry name" value="P450"/>
</dbReference>
<evidence type="ECO:0000313" key="10">
    <source>
        <dbReference type="EMBL" id="CAF1000198.1"/>
    </source>
</evidence>
<protein>
    <recommendedName>
        <fullName evidence="12">Cytochrome P450</fullName>
    </recommendedName>
</protein>
<feature type="binding site" description="axial binding residue" evidence="7">
    <location>
        <position position="448"/>
    </location>
    <ligand>
        <name>heme</name>
        <dbReference type="ChEBI" id="CHEBI:30413"/>
    </ligand>
    <ligandPart>
        <name>Fe</name>
        <dbReference type="ChEBI" id="CHEBI:18248"/>
    </ligandPart>
</feature>
<evidence type="ECO:0000256" key="3">
    <source>
        <dbReference type="ARBA" id="ARBA00022723"/>
    </source>
</evidence>
<evidence type="ECO:0000256" key="9">
    <source>
        <dbReference type="SAM" id="Phobius"/>
    </source>
</evidence>
<sequence>MWSTLLIAGVVFFILYRLIRFWIFYPWYIQRDLRNQGVPGKYIPILGDLLGHRQAYLADDPLSYANEMTAKYGDYYYSSFGPLPCLNVSDPSLIEDVLKTNARAYHRASLGREILAALLGYENILLAEGDNHTRHRRLVAPVFQQQNINSMISLMVERTSNFLNKWTAAIDDKNQSITLDIHEEMTNLTLDIVTGCVFGTELINDQHVHETISKCVTIATKELEKRMFNMIVILPIINQLPILGKPRIDQAKEEIKHIVQQIVNQRKKGLTKSACKGPDLLDLMLTARGDEKTQSFTDEEVSDEAITFVLAGHETTSTLMTWTLYNLVNNPDVYRQCQAEIDSVLSNDDEITVSTVSCLTYTEAVLKETLRYHQPVPVLVRTATKDNTIVARDRKRIHIKKGTSVVINLHVLHRSEKYWHEPEKFDPLRFNGHHSDILLPFGGGPRTCIGQNFAMLEAKIMLALLVRRFHFELVPGQKLVPDIAVTIRPKYGMWMRISRR</sequence>
<dbReference type="Proteomes" id="UP000663889">
    <property type="component" value="Unassembled WGS sequence"/>
</dbReference>
<evidence type="ECO:0000256" key="2">
    <source>
        <dbReference type="ARBA" id="ARBA00022617"/>
    </source>
</evidence>
<dbReference type="PRINTS" id="PR00463">
    <property type="entry name" value="EP450I"/>
</dbReference>